<proteinExistence type="predicted"/>
<dbReference type="SUPFAM" id="SSF52777">
    <property type="entry name" value="CoA-dependent acyltransferases"/>
    <property type="match status" value="2"/>
</dbReference>
<dbReference type="InterPro" id="IPR010071">
    <property type="entry name" value="AA_adenyl_dom"/>
</dbReference>
<dbReference type="InterPro" id="IPR023213">
    <property type="entry name" value="CAT-like_dom_sf"/>
</dbReference>
<dbReference type="FunFam" id="2.30.38.10:FF:000001">
    <property type="entry name" value="Non-ribosomal peptide synthetase PvdI"/>
    <property type="match status" value="1"/>
</dbReference>
<feature type="domain" description="Carrier" evidence="4">
    <location>
        <begin position="955"/>
        <end position="1029"/>
    </location>
</feature>
<dbReference type="InterPro" id="IPR006162">
    <property type="entry name" value="Ppantetheine_attach_site"/>
</dbReference>
<evidence type="ECO:0000256" key="1">
    <source>
        <dbReference type="ARBA" id="ARBA00001957"/>
    </source>
</evidence>
<dbReference type="GO" id="GO:0031177">
    <property type="term" value="F:phosphopantetheine binding"/>
    <property type="evidence" value="ECO:0007669"/>
    <property type="project" value="InterPro"/>
</dbReference>
<dbReference type="Proteomes" id="UP000239209">
    <property type="component" value="Unassembled WGS sequence"/>
</dbReference>
<evidence type="ECO:0000313" key="5">
    <source>
        <dbReference type="EMBL" id="PRY30676.1"/>
    </source>
</evidence>
<dbReference type="Gene3D" id="3.30.300.30">
    <property type="match status" value="1"/>
</dbReference>
<dbReference type="RefSeq" id="WP_106126291.1">
    <property type="nucleotide sequence ID" value="NZ_PVZG01000004.1"/>
</dbReference>
<dbReference type="Pfam" id="PF00501">
    <property type="entry name" value="AMP-binding"/>
    <property type="match status" value="1"/>
</dbReference>
<dbReference type="InterPro" id="IPR036736">
    <property type="entry name" value="ACP-like_sf"/>
</dbReference>
<dbReference type="PROSITE" id="PS50075">
    <property type="entry name" value="CARRIER"/>
    <property type="match status" value="1"/>
</dbReference>
<dbReference type="AlphaFoldDB" id="A0A2T0SB88"/>
<dbReference type="PANTHER" id="PTHR45527:SF1">
    <property type="entry name" value="FATTY ACID SYNTHASE"/>
    <property type="match status" value="1"/>
</dbReference>
<dbReference type="InterPro" id="IPR009081">
    <property type="entry name" value="PP-bd_ACP"/>
</dbReference>
<gene>
    <name evidence="5" type="ORF">CLV70_104228</name>
</gene>
<dbReference type="Pfam" id="PF13193">
    <property type="entry name" value="AMP-binding_C"/>
    <property type="match status" value="1"/>
</dbReference>
<keyword evidence="3" id="KW-0597">Phosphoprotein</keyword>
<protein>
    <submittedName>
        <fullName evidence="5">Amino acid adenylation domain-containing protein</fullName>
    </submittedName>
</protein>
<evidence type="ECO:0000313" key="6">
    <source>
        <dbReference type="Proteomes" id="UP000239209"/>
    </source>
</evidence>
<name>A0A2T0SB88_9ACTN</name>
<dbReference type="GO" id="GO:0044550">
    <property type="term" value="P:secondary metabolite biosynthetic process"/>
    <property type="evidence" value="ECO:0007669"/>
    <property type="project" value="TreeGrafter"/>
</dbReference>
<evidence type="ECO:0000256" key="2">
    <source>
        <dbReference type="ARBA" id="ARBA00022450"/>
    </source>
</evidence>
<organism evidence="5 6">
    <name type="scientific">Pseudosporangium ferrugineum</name>
    <dbReference type="NCBI Taxonomy" id="439699"/>
    <lineage>
        <taxon>Bacteria</taxon>
        <taxon>Bacillati</taxon>
        <taxon>Actinomycetota</taxon>
        <taxon>Actinomycetes</taxon>
        <taxon>Micromonosporales</taxon>
        <taxon>Micromonosporaceae</taxon>
        <taxon>Pseudosporangium</taxon>
    </lineage>
</organism>
<dbReference type="InterPro" id="IPR045851">
    <property type="entry name" value="AMP-bd_C_sf"/>
</dbReference>
<reference evidence="5 6" key="1">
    <citation type="submission" date="2018-03" db="EMBL/GenBank/DDBJ databases">
        <title>Genomic Encyclopedia of Archaeal and Bacterial Type Strains, Phase II (KMG-II): from individual species to whole genera.</title>
        <authorList>
            <person name="Goeker M."/>
        </authorList>
    </citation>
    <scope>NUCLEOTIDE SEQUENCE [LARGE SCALE GENOMIC DNA]</scope>
    <source>
        <strain evidence="5 6">DSM 45348</strain>
    </source>
</reference>
<dbReference type="Pfam" id="PF00668">
    <property type="entry name" value="Condensation"/>
    <property type="match status" value="1"/>
</dbReference>
<dbReference type="NCBIfam" id="TIGR01733">
    <property type="entry name" value="AA-adenyl-dom"/>
    <property type="match status" value="1"/>
</dbReference>
<dbReference type="GO" id="GO:0003824">
    <property type="term" value="F:catalytic activity"/>
    <property type="evidence" value="ECO:0007669"/>
    <property type="project" value="InterPro"/>
</dbReference>
<dbReference type="GO" id="GO:0008610">
    <property type="term" value="P:lipid biosynthetic process"/>
    <property type="evidence" value="ECO:0007669"/>
    <property type="project" value="UniProtKB-ARBA"/>
</dbReference>
<dbReference type="PROSITE" id="PS00455">
    <property type="entry name" value="AMP_BINDING"/>
    <property type="match status" value="1"/>
</dbReference>
<dbReference type="EMBL" id="PVZG01000004">
    <property type="protein sequence ID" value="PRY30676.1"/>
    <property type="molecule type" value="Genomic_DNA"/>
</dbReference>
<dbReference type="InterPro" id="IPR001242">
    <property type="entry name" value="Condensation_dom"/>
</dbReference>
<comment type="cofactor">
    <cofactor evidence="1">
        <name>pantetheine 4'-phosphate</name>
        <dbReference type="ChEBI" id="CHEBI:47942"/>
    </cofactor>
</comment>
<dbReference type="InterPro" id="IPR000873">
    <property type="entry name" value="AMP-dep_synth/lig_dom"/>
</dbReference>
<keyword evidence="6" id="KW-1185">Reference proteome</keyword>
<comment type="caution">
    <text evidence="5">The sequence shown here is derived from an EMBL/GenBank/DDBJ whole genome shotgun (WGS) entry which is preliminary data.</text>
</comment>
<dbReference type="InterPro" id="IPR020845">
    <property type="entry name" value="AMP-binding_CS"/>
</dbReference>
<dbReference type="Gene3D" id="3.30.559.10">
    <property type="entry name" value="Chloramphenicol acetyltransferase-like domain"/>
    <property type="match status" value="1"/>
</dbReference>
<evidence type="ECO:0000259" key="4">
    <source>
        <dbReference type="PROSITE" id="PS50075"/>
    </source>
</evidence>
<dbReference type="PANTHER" id="PTHR45527">
    <property type="entry name" value="NONRIBOSOMAL PEPTIDE SYNTHETASE"/>
    <property type="match status" value="1"/>
</dbReference>
<dbReference type="PROSITE" id="PS00012">
    <property type="entry name" value="PHOSPHOPANTETHEINE"/>
    <property type="match status" value="1"/>
</dbReference>
<dbReference type="Gene3D" id="1.10.1200.10">
    <property type="entry name" value="ACP-like"/>
    <property type="match status" value="1"/>
</dbReference>
<dbReference type="Gene3D" id="3.30.559.30">
    <property type="entry name" value="Nonribosomal peptide synthetase, condensation domain"/>
    <property type="match status" value="1"/>
</dbReference>
<dbReference type="InterPro" id="IPR020806">
    <property type="entry name" value="PKS_PP-bd"/>
</dbReference>
<dbReference type="Gene3D" id="2.30.38.10">
    <property type="entry name" value="Luciferase, Domain 3"/>
    <property type="match status" value="1"/>
</dbReference>
<dbReference type="Gene3D" id="3.40.50.980">
    <property type="match status" value="2"/>
</dbReference>
<dbReference type="SUPFAM" id="SSF47336">
    <property type="entry name" value="ACP-like"/>
    <property type="match status" value="1"/>
</dbReference>
<dbReference type="CDD" id="cd19531">
    <property type="entry name" value="LCL_NRPS-like"/>
    <property type="match status" value="1"/>
</dbReference>
<dbReference type="SMART" id="SM00823">
    <property type="entry name" value="PKS_PP"/>
    <property type="match status" value="1"/>
</dbReference>
<accession>A0A2T0SB88</accession>
<dbReference type="Pfam" id="PF00550">
    <property type="entry name" value="PP-binding"/>
    <property type="match status" value="1"/>
</dbReference>
<dbReference type="GO" id="GO:0005829">
    <property type="term" value="C:cytosol"/>
    <property type="evidence" value="ECO:0007669"/>
    <property type="project" value="TreeGrafter"/>
</dbReference>
<dbReference type="FunFam" id="3.40.50.12780:FF:000012">
    <property type="entry name" value="Non-ribosomal peptide synthetase"/>
    <property type="match status" value="1"/>
</dbReference>
<keyword evidence="2" id="KW-0596">Phosphopantetheine</keyword>
<dbReference type="OrthoDB" id="2472181at2"/>
<sequence>MTAGGARLRPASQAQRRLWFLDELAPGNTAYTVSLPLRLRGRLDEDALRRALSGTVARHETLRTTFHLVEGELCQRVEPAQPFDLTVRDLTAVPRAGRDAAAVALADEQTGRPFRLDRGPLLRVVLGRFDDEDHVLCLLCHHIVCDGQSMGILFAELSARYRGDAASLPPLPIQFGDHAEAERERLDGTSLRKSLKRWRDVLDGAPELLELPSSRSRPAVQGYAADSVASPIDARVWAGVQRVAREHRVSGYMALLAAYAALLSRLTGSDDLVIGSPSAGRGRRELEPLIGMFVNTLPLRIDLRGTPSYADLLRRVRRTTLDALADQHVPLEMIINELQPSRATSYDPLFQTTFALEPPLPRPAFAGVEVEVVAAGQPDTYTDLRLDVRAEGDAAVASFRYRTELFDREDVRRLAGQYQRVLAAVVADPGLTVDDLELLDPEERRITLHEWSRSAPASAWEQPVHEGIRGQAARDPAAPALVDGDATLTYGDLVRRADRLSRVLVAHGAGRDEPVALCLPRGAELVVAVLGVLGAGAAFMPLATDDPPNRLSDMVRHAGATLVLTGDEHAATFRECGATVVRTDAEDPGPSVPALPGVAAGDLAYVLHTSGSTGTPKPVAVPHGGLANRIAHLRRSQELVPGDRALYKTPYTFDVSVEELLLPLSDGATVVVARPGGHRDPAYLADLIERTGVTTVNFVPPLLEAFLAEPGARRCRSLRRILCNGQALTADLRDTCLRVLPGARLFNFYGPTEASIAVTEWECRPGDRAIPVPIGRPMPGAETYVLDARLRPVPAGSPGELFLGGEPLARGYLGRPELTADRFVPHPFAAGRRLYRTGDVVRWRRDGILEYLGRNDRQLKVRGIRVEPDEVASVLRRHPGVREAVVTVGTAGLVAYVVSDEPAASVLEHARAWLPRHLVPAGIAAVPAIPLTASGKTDFGALPEVLPEGRGEARAPRNPAERTLIEIWRSLLSTGELGIEEDVFTLGADSLTSIRVVQRARAAGLDLSVEDVFRGPSVAEQAAAALRRAAGPEGREA</sequence>
<evidence type="ECO:0000256" key="3">
    <source>
        <dbReference type="ARBA" id="ARBA00022553"/>
    </source>
</evidence>
<dbReference type="InterPro" id="IPR025110">
    <property type="entry name" value="AMP-bd_C"/>
</dbReference>
<dbReference type="SUPFAM" id="SSF56801">
    <property type="entry name" value="Acetyl-CoA synthetase-like"/>
    <property type="match status" value="1"/>
</dbReference>
<dbReference type="GO" id="GO:0043041">
    <property type="term" value="P:amino acid activation for nonribosomal peptide biosynthetic process"/>
    <property type="evidence" value="ECO:0007669"/>
    <property type="project" value="TreeGrafter"/>
</dbReference>